<dbReference type="Pfam" id="PF00903">
    <property type="entry name" value="Glyoxalase"/>
    <property type="match status" value="1"/>
</dbReference>
<gene>
    <name evidence="2" type="ORF">F0L74_13885</name>
</gene>
<dbReference type="SUPFAM" id="SSF54593">
    <property type="entry name" value="Glyoxalase/Bleomycin resistance protein/Dihydroxybiphenyl dioxygenase"/>
    <property type="match status" value="1"/>
</dbReference>
<organism evidence="2 3">
    <name type="scientific">Chitinophaga agrisoli</name>
    <dbReference type="NCBI Taxonomy" id="2607653"/>
    <lineage>
        <taxon>Bacteria</taxon>
        <taxon>Pseudomonadati</taxon>
        <taxon>Bacteroidota</taxon>
        <taxon>Chitinophagia</taxon>
        <taxon>Chitinophagales</taxon>
        <taxon>Chitinophagaceae</taxon>
        <taxon>Chitinophaga</taxon>
    </lineage>
</organism>
<evidence type="ECO:0000313" key="2">
    <source>
        <dbReference type="EMBL" id="KAA2243577.1"/>
    </source>
</evidence>
<dbReference type="PANTHER" id="PTHR34109:SF1">
    <property type="entry name" value="VOC DOMAIN-CONTAINING PROTEIN"/>
    <property type="match status" value="1"/>
</dbReference>
<keyword evidence="3" id="KW-1185">Reference proteome</keyword>
<reference evidence="2 3" key="2">
    <citation type="submission" date="2019-09" db="EMBL/GenBank/DDBJ databases">
        <authorList>
            <person name="Jin C."/>
        </authorList>
    </citation>
    <scope>NUCLEOTIDE SEQUENCE [LARGE SCALE GENOMIC DNA]</scope>
    <source>
        <strain evidence="2 3">BN140078</strain>
    </source>
</reference>
<protein>
    <submittedName>
        <fullName evidence="2">Glyoxalase</fullName>
    </submittedName>
</protein>
<sequence length="138" mass="15199">MNQFTNRSMPDCTIIPVLAYKDVEAAIDWLCNTFGFTERWRVGNHRAQLAFGGGGIALSGQEAGGEKDRHAIMVRVLDLNGHYEHVKQQGANILAAPADFPYGERQYSVADLEGHHWTFSQSIADVAPEDWGGVSPAR</sequence>
<dbReference type="Proteomes" id="UP000324611">
    <property type="component" value="Unassembled WGS sequence"/>
</dbReference>
<dbReference type="Gene3D" id="3.30.720.110">
    <property type="match status" value="1"/>
</dbReference>
<dbReference type="Gene3D" id="3.30.720.120">
    <property type="match status" value="1"/>
</dbReference>
<dbReference type="InterPro" id="IPR004360">
    <property type="entry name" value="Glyas_Fos-R_dOase_dom"/>
</dbReference>
<dbReference type="PROSITE" id="PS51819">
    <property type="entry name" value="VOC"/>
    <property type="match status" value="1"/>
</dbReference>
<evidence type="ECO:0000313" key="3">
    <source>
        <dbReference type="Proteomes" id="UP000324611"/>
    </source>
</evidence>
<dbReference type="AlphaFoldDB" id="A0A5B2VZK9"/>
<proteinExistence type="predicted"/>
<accession>A0A5B2VZK9</accession>
<dbReference type="InterPro" id="IPR037523">
    <property type="entry name" value="VOC_core"/>
</dbReference>
<evidence type="ECO:0000259" key="1">
    <source>
        <dbReference type="PROSITE" id="PS51819"/>
    </source>
</evidence>
<comment type="caution">
    <text evidence="2">The sequence shown here is derived from an EMBL/GenBank/DDBJ whole genome shotgun (WGS) entry which is preliminary data.</text>
</comment>
<dbReference type="RefSeq" id="WP_149838452.1">
    <property type="nucleotide sequence ID" value="NZ_VUOC01000002.1"/>
</dbReference>
<reference evidence="2 3" key="1">
    <citation type="submission" date="2019-09" db="EMBL/GenBank/DDBJ databases">
        <title>Chitinophaga ginsengihumi sp. nov., isolated from soil of ginseng rhizosphere.</title>
        <authorList>
            <person name="Lee J."/>
        </authorList>
    </citation>
    <scope>NUCLEOTIDE SEQUENCE [LARGE SCALE GENOMIC DNA]</scope>
    <source>
        <strain evidence="2 3">BN140078</strain>
    </source>
</reference>
<dbReference type="PANTHER" id="PTHR34109">
    <property type="entry name" value="BNAUNNG04460D PROTEIN-RELATED"/>
    <property type="match status" value="1"/>
</dbReference>
<name>A0A5B2VZK9_9BACT</name>
<feature type="domain" description="VOC" evidence="1">
    <location>
        <begin position="9"/>
        <end position="122"/>
    </location>
</feature>
<dbReference type="EMBL" id="VUOC01000002">
    <property type="protein sequence ID" value="KAA2243577.1"/>
    <property type="molecule type" value="Genomic_DNA"/>
</dbReference>
<dbReference type="InterPro" id="IPR029068">
    <property type="entry name" value="Glyas_Bleomycin-R_OHBP_Dase"/>
</dbReference>